<dbReference type="OrthoDB" id="9775518at2"/>
<dbReference type="CDD" id="cd17620">
    <property type="entry name" value="REC_OmpR_KdpE-like"/>
    <property type="match status" value="1"/>
</dbReference>
<dbReference type="SUPFAM" id="SSF46894">
    <property type="entry name" value="C-terminal effector domain of the bipartite response regulators"/>
    <property type="match status" value="1"/>
</dbReference>
<dbReference type="InterPro" id="IPR016032">
    <property type="entry name" value="Sig_transdc_resp-reg_C-effctor"/>
</dbReference>
<proteinExistence type="predicted"/>
<evidence type="ECO:0000256" key="6">
    <source>
        <dbReference type="ARBA" id="ARBA00023125"/>
    </source>
</evidence>
<keyword evidence="2" id="KW-0963">Cytoplasm</keyword>
<dbReference type="SMART" id="SM00862">
    <property type="entry name" value="Trans_reg_C"/>
    <property type="match status" value="1"/>
</dbReference>
<keyword evidence="7" id="KW-0804">Transcription</keyword>
<evidence type="ECO:0000313" key="13">
    <source>
        <dbReference type="Proteomes" id="UP000054078"/>
    </source>
</evidence>
<evidence type="ECO:0000256" key="3">
    <source>
        <dbReference type="ARBA" id="ARBA00022553"/>
    </source>
</evidence>
<evidence type="ECO:0000259" key="10">
    <source>
        <dbReference type="PROSITE" id="PS50110"/>
    </source>
</evidence>
<sequence>MPVTTANGQPRILVVEDDAAVRNLIVTALDSYGYARVVAVTGREAIARAATDNPDLVLLDLGLPDIDGVEVVRSIRGWSQMPIIVVSARAEDADKIDALDAGADDYVTKPFSVGELLARIRSALRRLSYAGAAATEATPSPSVFEDGDLRIDYDAGIVTLAGNEVHLTPIEYKLLCLLSHNVGKVLTHDYILHEVWGDGQGGDLASLRVYMGSLRKKIEADTAHPRYIQTHVGVGYRMVGMGQGEGATRDA</sequence>
<evidence type="ECO:0000256" key="7">
    <source>
        <dbReference type="ARBA" id="ARBA00023163"/>
    </source>
</evidence>
<dbReference type="STRING" id="1299998.AUL39_02245"/>
<dbReference type="RefSeq" id="WP_059053166.1">
    <property type="nucleotide sequence ID" value="NZ_LOJF01000001.1"/>
</dbReference>
<dbReference type="Pfam" id="PF00072">
    <property type="entry name" value="Response_reg"/>
    <property type="match status" value="1"/>
</dbReference>
<evidence type="ECO:0000259" key="11">
    <source>
        <dbReference type="PROSITE" id="PS51755"/>
    </source>
</evidence>
<dbReference type="PANTHER" id="PTHR48111">
    <property type="entry name" value="REGULATOR OF RPOS"/>
    <property type="match status" value="1"/>
</dbReference>
<dbReference type="InterPro" id="IPR001867">
    <property type="entry name" value="OmpR/PhoB-type_DNA-bd"/>
</dbReference>
<dbReference type="GO" id="GO:0005829">
    <property type="term" value="C:cytosol"/>
    <property type="evidence" value="ECO:0007669"/>
    <property type="project" value="TreeGrafter"/>
</dbReference>
<evidence type="ECO:0000256" key="4">
    <source>
        <dbReference type="ARBA" id="ARBA00023012"/>
    </source>
</evidence>
<dbReference type="SUPFAM" id="SSF52172">
    <property type="entry name" value="CheY-like"/>
    <property type="match status" value="1"/>
</dbReference>
<feature type="modified residue" description="4-aspartylphosphate" evidence="8">
    <location>
        <position position="60"/>
    </location>
</feature>
<keyword evidence="5" id="KW-0805">Transcription regulation</keyword>
<dbReference type="Pfam" id="PF00486">
    <property type="entry name" value="Trans_reg_C"/>
    <property type="match status" value="1"/>
</dbReference>
<organism evidence="12 13">
    <name type="scientific">Tractidigestivibacter scatoligenes</name>
    <name type="common">Olsenella scatoligenes</name>
    <dbReference type="NCBI Taxonomy" id="1299998"/>
    <lineage>
        <taxon>Bacteria</taxon>
        <taxon>Bacillati</taxon>
        <taxon>Actinomycetota</taxon>
        <taxon>Coriobacteriia</taxon>
        <taxon>Coriobacteriales</taxon>
        <taxon>Atopobiaceae</taxon>
        <taxon>Tractidigestivibacter</taxon>
    </lineage>
</organism>
<evidence type="ECO:0000313" key="12">
    <source>
        <dbReference type="EMBL" id="KUH59174.1"/>
    </source>
</evidence>
<dbReference type="InterPro" id="IPR039420">
    <property type="entry name" value="WalR-like"/>
</dbReference>
<dbReference type="InterPro" id="IPR011006">
    <property type="entry name" value="CheY-like_superfamily"/>
</dbReference>
<dbReference type="Proteomes" id="UP000054078">
    <property type="component" value="Unassembled WGS sequence"/>
</dbReference>
<protein>
    <submittedName>
        <fullName evidence="12">XRE family transcriptional regulator</fullName>
    </submittedName>
</protein>
<dbReference type="SMART" id="SM00448">
    <property type="entry name" value="REC"/>
    <property type="match status" value="1"/>
</dbReference>
<dbReference type="GO" id="GO:0000156">
    <property type="term" value="F:phosphorelay response regulator activity"/>
    <property type="evidence" value="ECO:0007669"/>
    <property type="project" value="TreeGrafter"/>
</dbReference>
<dbReference type="Gene3D" id="1.10.10.10">
    <property type="entry name" value="Winged helix-like DNA-binding domain superfamily/Winged helix DNA-binding domain"/>
    <property type="match status" value="1"/>
</dbReference>
<dbReference type="AlphaFoldDB" id="A0A117J544"/>
<keyword evidence="3 8" id="KW-0597">Phosphoprotein</keyword>
<comment type="caution">
    <text evidence="12">The sequence shown here is derived from an EMBL/GenBank/DDBJ whole genome shotgun (WGS) entry which is preliminary data.</text>
</comment>
<accession>A0A117J544</accession>
<dbReference type="PANTHER" id="PTHR48111:SF50">
    <property type="entry name" value="KDP OPERON TRANSCRIPTIONAL REGULATORY PROTEIN KDPE"/>
    <property type="match status" value="1"/>
</dbReference>
<dbReference type="Gene3D" id="6.10.250.690">
    <property type="match status" value="1"/>
</dbReference>
<evidence type="ECO:0000256" key="9">
    <source>
        <dbReference type="PROSITE-ProRule" id="PRU01091"/>
    </source>
</evidence>
<comment type="subcellular location">
    <subcellularLocation>
        <location evidence="1">Cytoplasm</location>
    </subcellularLocation>
</comment>
<keyword evidence="6 9" id="KW-0238">DNA-binding</keyword>
<reference evidence="12 13" key="1">
    <citation type="submission" date="2015-12" db="EMBL/GenBank/DDBJ databases">
        <title>Draft Genome Sequence of Olsenella scatoligenes SK9K4T; a Producer of 3-Methylindole- (skatole) and 4-Methylphenol- (p-cresol) Isolated from Pig Feces.</title>
        <authorList>
            <person name="Li X."/>
            <person name="Borg B."/>
            <person name="Canibe N."/>
        </authorList>
    </citation>
    <scope>NUCLEOTIDE SEQUENCE [LARGE SCALE GENOMIC DNA]</scope>
    <source>
        <strain evidence="12 13">SK9K4</strain>
    </source>
</reference>
<dbReference type="Gene3D" id="3.40.50.2300">
    <property type="match status" value="1"/>
</dbReference>
<keyword evidence="4" id="KW-0902">Two-component regulatory system</keyword>
<dbReference type="GO" id="GO:0045893">
    <property type="term" value="P:positive regulation of DNA-templated transcription"/>
    <property type="evidence" value="ECO:0007669"/>
    <property type="project" value="UniProtKB-ARBA"/>
</dbReference>
<dbReference type="GO" id="GO:0032993">
    <property type="term" value="C:protein-DNA complex"/>
    <property type="evidence" value="ECO:0007669"/>
    <property type="project" value="TreeGrafter"/>
</dbReference>
<dbReference type="GO" id="GO:0042802">
    <property type="term" value="F:identical protein binding"/>
    <property type="evidence" value="ECO:0007669"/>
    <property type="project" value="UniProtKB-ARBA"/>
</dbReference>
<dbReference type="GO" id="GO:0000987">
    <property type="term" value="F:cis-regulatory region sequence-specific DNA binding"/>
    <property type="evidence" value="ECO:0007669"/>
    <property type="project" value="UniProtKB-ARBA"/>
</dbReference>
<keyword evidence="13" id="KW-1185">Reference proteome</keyword>
<dbReference type="InterPro" id="IPR036388">
    <property type="entry name" value="WH-like_DNA-bd_sf"/>
</dbReference>
<evidence type="ECO:0000256" key="5">
    <source>
        <dbReference type="ARBA" id="ARBA00023015"/>
    </source>
</evidence>
<dbReference type="PROSITE" id="PS50110">
    <property type="entry name" value="RESPONSE_REGULATORY"/>
    <property type="match status" value="1"/>
</dbReference>
<dbReference type="EMBL" id="LOJF01000001">
    <property type="protein sequence ID" value="KUH59174.1"/>
    <property type="molecule type" value="Genomic_DNA"/>
</dbReference>
<evidence type="ECO:0000256" key="1">
    <source>
        <dbReference type="ARBA" id="ARBA00004496"/>
    </source>
</evidence>
<name>A0A117J544_TRASO</name>
<feature type="domain" description="Response regulatory" evidence="10">
    <location>
        <begin position="11"/>
        <end position="124"/>
    </location>
</feature>
<dbReference type="CDD" id="cd00383">
    <property type="entry name" value="trans_reg_C"/>
    <property type="match status" value="1"/>
</dbReference>
<dbReference type="PROSITE" id="PS51755">
    <property type="entry name" value="OMPR_PHOB"/>
    <property type="match status" value="1"/>
</dbReference>
<dbReference type="FunFam" id="3.40.50.2300:FF:000021">
    <property type="entry name" value="Two-component system response regulator KdpE"/>
    <property type="match status" value="1"/>
</dbReference>
<dbReference type="InterPro" id="IPR001789">
    <property type="entry name" value="Sig_transdc_resp-reg_receiver"/>
</dbReference>
<gene>
    <name evidence="12" type="ORF">AUL39_02245</name>
</gene>
<feature type="domain" description="OmpR/PhoB-type" evidence="11">
    <location>
        <begin position="141"/>
        <end position="240"/>
    </location>
</feature>
<evidence type="ECO:0000256" key="2">
    <source>
        <dbReference type="ARBA" id="ARBA00022490"/>
    </source>
</evidence>
<evidence type="ECO:0000256" key="8">
    <source>
        <dbReference type="PROSITE-ProRule" id="PRU00169"/>
    </source>
</evidence>
<feature type="DNA-binding region" description="OmpR/PhoB-type" evidence="9">
    <location>
        <begin position="141"/>
        <end position="240"/>
    </location>
</feature>